<reference evidence="1" key="1">
    <citation type="submission" date="2025-08" db="UniProtKB">
        <authorList>
            <consortium name="Ensembl"/>
        </authorList>
    </citation>
    <scope>IDENTIFICATION</scope>
</reference>
<dbReference type="PANTHER" id="PTHR12138">
    <property type="entry name" value="PRIMATE-EXPANDED PROTEIN FAMILY"/>
    <property type="match status" value="1"/>
</dbReference>
<dbReference type="PANTHER" id="PTHR12138:SF162">
    <property type="entry name" value="CHROMOSOME UNDETERMINED SCAFFOLD_275, WHOLE GENOME SHOTGUN SEQUENCE"/>
    <property type="match status" value="1"/>
</dbReference>
<protein>
    <submittedName>
        <fullName evidence="1">Uncharacterized protein</fullName>
    </submittedName>
</protein>
<name>A0A8C9LJS4_9PRIM</name>
<dbReference type="Ensembl" id="ENSPTET00000009961.1">
    <property type="protein sequence ID" value="ENSPTEP00000006496.1"/>
    <property type="gene ID" value="ENSPTEG00000007445.1"/>
</dbReference>
<evidence type="ECO:0000313" key="2">
    <source>
        <dbReference type="Proteomes" id="UP000694416"/>
    </source>
</evidence>
<proteinExistence type="predicted"/>
<dbReference type="Proteomes" id="UP000694416">
    <property type="component" value="Unplaced"/>
</dbReference>
<evidence type="ECO:0000313" key="1">
    <source>
        <dbReference type="Ensembl" id="ENSPTEP00000006496.1"/>
    </source>
</evidence>
<dbReference type="PRINTS" id="PR02045">
    <property type="entry name" value="F138DOMAIN"/>
</dbReference>
<dbReference type="AlphaFoldDB" id="A0A8C9LJS4"/>
<organism evidence="1 2">
    <name type="scientific">Piliocolobus tephrosceles</name>
    <name type="common">Ugandan red Colobus</name>
    <dbReference type="NCBI Taxonomy" id="591936"/>
    <lineage>
        <taxon>Eukaryota</taxon>
        <taxon>Metazoa</taxon>
        <taxon>Chordata</taxon>
        <taxon>Craniata</taxon>
        <taxon>Vertebrata</taxon>
        <taxon>Euteleostomi</taxon>
        <taxon>Mammalia</taxon>
        <taxon>Eutheria</taxon>
        <taxon>Euarchontoglires</taxon>
        <taxon>Primates</taxon>
        <taxon>Haplorrhini</taxon>
        <taxon>Catarrhini</taxon>
        <taxon>Cercopithecidae</taxon>
        <taxon>Colobinae</taxon>
        <taxon>Piliocolobus</taxon>
    </lineage>
</organism>
<keyword evidence="2" id="KW-1185">Reference proteome</keyword>
<reference evidence="1" key="2">
    <citation type="submission" date="2025-09" db="UniProtKB">
        <authorList>
            <consortium name="Ensembl"/>
        </authorList>
    </citation>
    <scope>IDENTIFICATION</scope>
</reference>
<accession>A0A8C9LJS4</accession>
<sequence length="151" mass="15741">MSAGSTCLLCHSAGGPPDWPQPPSLRTASEGVGFVQGGWSPASPGVPRGSFSGKWRWSLALLAELECSGMILAHDNLYLLGSSDSPASTFLVAGITGTCHHSQLIFCILVATGFCHVGPDWSLELLTSGDPPASASQSYRITGLSHCAWPE</sequence>